<keyword evidence="6" id="KW-1185">Reference proteome</keyword>
<dbReference type="InterPro" id="IPR018389">
    <property type="entry name" value="DctP_fam"/>
</dbReference>
<dbReference type="PANTHER" id="PTHR33376">
    <property type="match status" value="1"/>
</dbReference>
<dbReference type="InterPro" id="IPR004682">
    <property type="entry name" value="TRAP_DctP"/>
</dbReference>
<evidence type="ECO:0000256" key="1">
    <source>
        <dbReference type="ARBA" id="ARBA00009023"/>
    </source>
</evidence>
<keyword evidence="2" id="KW-0813">Transport</keyword>
<keyword evidence="3 4" id="KW-0732">Signal</keyword>
<dbReference type="RefSeq" id="WP_308450321.1">
    <property type="nucleotide sequence ID" value="NZ_JAJEPU010000002.1"/>
</dbReference>
<dbReference type="PANTHER" id="PTHR33376:SF7">
    <property type="entry name" value="C4-DICARBOXYLATE-BINDING PROTEIN DCTB"/>
    <property type="match status" value="1"/>
</dbReference>
<dbReference type="GO" id="GO:0055085">
    <property type="term" value="P:transmembrane transport"/>
    <property type="evidence" value="ECO:0007669"/>
    <property type="project" value="InterPro"/>
</dbReference>
<dbReference type="InterPro" id="IPR038404">
    <property type="entry name" value="TRAP_DctP_sf"/>
</dbReference>
<evidence type="ECO:0000256" key="3">
    <source>
        <dbReference type="ARBA" id="ARBA00022729"/>
    </source>
</evidence>
<feature type="chain" id="PRO_5042182609" evidence="4">
    <location>
        <begin position="27"/>
        <end position="368"/>
    </location>
</feature>
<evidence type="ECO:0000313" key="5">
    <source>
        <dbReference type="EMBL" id="MCC2163450.1"/>
    </source>
</evidence>
<dbReference type="NCBIfam" id="NF037995">
    <property type="entry name" value="TRAP_S1"/>
    <property type="match status" value="1"/>
</dbReference>
<accession>A0AAE3AMW9</accession>
<dbReference type="Proteomes" id="UP001198962">
    <property type="component" value="Unassembled WGS sequence"/>
</dbReference>
<dbReference type="AlphaFoldDB" id="A0AAE3AMW9"/>
<organism evidence="5 6">
    <name type="scientific">Brotaphodocola catenula</name>
    <dbReference type="NCBI Taxonomy" id="2885361"/>
    <lineage>
        <taxon>Bacteria</taxon>
        <taxon>Bacillati</taxon>
        <taxon>Bacillota</taxon>
        <taxon>Clostridia</taxon>
        <taxon>Lachnospirales</taxon>
        <taxon>Lachnospiraceae</taxon>
        <taxon>Brotaphodocola</taxon>
    </lineage>
</organism>
<dbReference type="Gene3D" id="3.40.190.170">
    <property type="entry name" value="Bacterial extracellular solute-binding protein, family 7"/>
    <property type="match status" value="1"/>
</dbReference>
<dbReference type="EMBL" id="JAJEPU010000002">
    <property type="protein sequence ID" value="MCC2163450.1"/>
    <property type="molecule type" value="Genomic_DNA"/>
</dbReference>
<dbReference type="Pfam" id="PF03480">
    <property type="entry name" value="DctP"/>
    <property type="match status" value="1"/>
</dbReference>
<gene>
    <name evidence="5" type="ORF">LKD32_00900</name>
</gene>
<comment type="caution">
    <text evidence="5">The sequence shown here is derived from an EMBL/GenBank/DDBJ whole genome shotgun (WGS) entry which is preliminary data.</text>
</comment>
<evidence type="ECO:0000256" key="2">
    <source>
        <dbReference type="ARBA" id="ARBA00022448"/>
    </source>
</evidence>
<sequence length="368" mass="40696">MKKKLSLVLAGAMLMASLTGCGGGSAQTATTAAAKSDAAAPAESEAKADTATSDVKPELNLIIASNQTSLENPYSYGMDKFKEVVEDKSGGKIQVTVHKGTLGENENELIEKLEMGAASMVVASPGFMTAIGVPEVDMFSLNYLFNSFDHWEKCMDGEFGDKMKETVKEKTGNNFRIMAYWSSSVRDYYGKKPVTKPEDLKGMTIRTQSSQVQQDFWKACGAIPTSVAWGELYQALQQGVVDSAENDYTSFMLKEHHKTQNGHYISETHHDYTTRLLLMNGSFYDGLTDEQKAWIDEGVEECTKEEREVVYRMFKESKEKVIADGAEVTNFEDVDIDAFKALALPIQDKFAQDNNMTAELEMIRAAAE</sequence>
<feature type="signal peptide" evidence="4">
    <location>
        <begin position="1"/>
        <end position="26"/>
    </location>
</feature>
<name>A0AAE3AMW9_9FIRM</name>
<evidence type="ECO:0000256" key="4">
    <source>
        <dbReference type="SAM" id="SignalP"/>
    </source>
</evidence>
<reference evidence="5" key="1">
    <citation type="submission" date="2021-10" db="EMBL/GenBank/DDBJ databases">
        <title>Anaerobic single-cell dispensing facilitates the cultivation of human gut bacteria.</title>
        <authorList>
            <person name="Afrizal A."/>
        </authorList>
    </citation>
    <scope>NUCLEOTIDE SEQUENCE</scope>
    <source>
        <strain evidence="5">CLA-AA-H274</strain>
    </source>
</reference>
<comment type="similarity">
    <text evidence="1">Belongs to the bacterial solute-binding protein 7 family.</text>
</comment>
<protein>
    <submittedName>
        <fullName evidence="5">TRAP transporter substrate-binding protein</fullName>
    </submittedName>
</protein>
<evidence type="ECO:0000313" key="6">
    <source>
        <dbReference type="Proteomes" id="UP001198962"/>
    </source>
</evidence>
<dbReference type="GO" id="GO:0030288">
    <property type="term" value="C:outer membrane-bounded periplasmic space"/>
    <property type="evidence" value="ECO:0007669"/>
    <property type="project" value="InterPro"/>
</dbReference>
<proteinExistence type="inferred from homology"/>
<dbReference type="PIRSF" id="PIRSF006470">
    <property type="entry name" value="DctB"/>
    <property type="match status" value="1"/>
</dbReference>
<dbReference type="PROSITE" id="PS51257">
    <property type="entry name" value="PROKAR_LIPOPROTEIN"/>
    <property type="match status" value="1"/>
</dbReference>
<dbReference type="CDD" id="cd13603">
    <property type="entry name" value="PBP2_TRAP_Siap_TeaA_like"/>
    <property type="match status" value="1"/>
</dbReference>